<dbReference type="EMBL" id="HBEG01054105">
    <property type="protein sequence ID" value="CAD8389335.1"/>
    <property type="molecule type" value="Transcribed_RNA"/>
</dbReference>
<proteinExistence type="predicted"/>
<dbReference type="AlphaFoldDB" id="A0A7S0BBJ8"/>
<accession>A0A7S0BBJ8</accession>
<feature type="compositionally biased region" description="Low complexity" evidence="1">
    <location>
        <begin position="83"/>
        <end position="93"/>
    </location>
</feature>
<gene>
    <name evidence="2" type="ORF">PBAH0796_LOCUS32936</name>
</gene>
<protein>
    <submittedName>
        <fullName evidence="2">Uncharacterized protein</fullName>
    </submittedName>
</protein>
<feature type="region of interest" description="Disordered" evidence="1">
    <location>
        <begin position="76"/>
        <end position="133"/>
    </location>
</feature>
<reference evidence="2" key="1">
    <citation type="submission" date="2021-01" db="EMBL/GenBank/DDBJ databases">
        <authorList>
            <person name="Corre E."/>
            <person name="Pelletier E."/>
            <person name="Niang G."/>
            <person name="Scheremetjew M."/>
            <person name="Finn R."/>
            <person name="Kale V."/>
            <person name="Holt S."/>
            <person name="Cochrane G."/>
            <person name="Meng A."/>
            <person name="Brown T."/>
            <person name="Cohen L."/>
        </authorList>
    </citation>
    <scope>NUCLEOTIDE SEQUENCE</scope>
    <source>
        <strain evidence="2">Pbaha01</strain>
    </source>
</reference>
<sequence>MAAGFKGRADSAAVVVEVVEAFAASLSPANLAALAGACGLPVGEDEEVDARAAVARARGDLFFEDVGGAVPVPTELEEERQGADAAADPTAVAEGRTLGELGGVEELRPSGRAGRPAGAPAKRRRHAQRKEDS</sequence>
<name>A0A7S0BBJ8_9DINO</name>
<feature type="compositionally biased region" description="Basic residues" evidence="1">
    <location>
        <begin position="121"/>
        <end position="133"/>
    </location>
</feature>
<evidence type="ECO:0000256" key="1">
    <source>
        <dbReference type="SAM" id="MobiDB-lite"/>
    </source>
</evidence>
<feature type="compositionally biased region" description="Low complexity" evidence="1">
    <location>
        <begin position="110"/>
        <end position="120"/>
    </location>
</feature>
<organism evidence="2">
    <name type="scientific">Pyrodinium bahamense</name>
    <dbReference type="NCBI Taxonomy" id="73915"/>
    <lineage>
        <taxon>Eukaryota</taxon>
        <taxon>Sar</taxon>
        <taxon>Alveolata</taxon>
        <taxon>Dinophyceae</taxon>
        <taxon>Gonyaulacales</taxon>
        <taxon>Pyrocystaceae</taxon>
        <taxon>Pyrodinium</taxon>
    </lineage>
</organism>
<evidence type="ECO:0000313" key="2">
    <source>
        <dbReference type="EMBL" id="CAD8389335.1"/>
    </source>
</evidence>